<accession>A0A6M5YHF2</accession>
<evidence type="ECO:0000313" key="2">
    <source>
        <dbReference type="EMBL" id="QJW92696.1"/>
    </source>
</evidence>
<dbReference type="EMBL" id="CP053452">
    <property type="protein sequence ID" value="QJW92696.1"/>
    <property type="molecule type" value="Genomic_DNA"/>
</dbReference>
<dbReference type="Proteomes" id="UP000503447">
    <property type="component" value="Chromosome"/>
</dbReference>
<gene>
    <name evidence="2" type="ORF">FTUN_0193</name>
</gene>
<reference evidence="3" key="1">
    <citation type="submission" date="2020-05" db="EMBL/GenBank/DDBJ databases">
        <title>Frigoriglobus tundricola gen. nov., sp. nov., a psychrotolerant cellulolytic planctomycete of the family Gemmataceae with two divergent copies of 16S rRNA gene.</title>
        <authorList>
            <person name="Kulichevskaya I.S."/>
            <person name="Ivanova A.A."/>
            <person name="Naumoff D.G."/>
            <person name="Beletsky A.V."/>
            <person name="Rijpstra W.I.C."/>
            <person name="Sinninghe Damste J.S."/>
            <person name="Mardanov A.V."/>
            <person name="Ravin N.V."/>
            <person name="Dedysh S.N."/>
        </authorList>
    </citation>
    <scope>NUCLEOTIDE SEQUENCE [LARGE SCALE GENOMIC DNA]</scope>
    <source>
        <strain evidence="3">PL17</strain>
    </source>
</reference>
<feature type="region of interest" description="Disordered" evidence="1">
    <location>
        <begin position="1"/>
        <end position="39"/>
    </location>
</feature>
<sequence length="39" mass="4630">MRSSRMRGSEKRRREKTLQNYSLLAPLSRYTHHDAPSGR</sequence>
<protein>
    <submittedName>
        <fullName evidence="2">Uncharacterized protein</fullName>
    </submittedName>
</protein>
<organism evidence="2 3">
    <name type="scientific">Frigoriglobus tundricola</name>
    <dbReference type="NCBI Taxonomy" id="2774151"/>
    <lineage>
        <taxon>Bacteria</taxon>
        <taxon>Pseudomonadati</taxon>
        <taxon>Planctomycetota</taxon>
        <taxon>Planctomycetia</taxon>
        <taxon>Gemmatales</taxon>
        <taxon>Gemmataceae</taxon>
        <taxon>Frigoriglobus</taxon>
    </lineage>
</organism>
<keyword evidence="3" id="KW-1185">Reference proteome</keyword>
<dbReference type="AlphaFoldDB" id="A0A6M5YHF2"/>
<proteinExistence type="predicted"/>
<evidence type="ECO:0000313" key="3">
    <source>
        <dbReference type="Proteomes" id="UP000503447"/>
    </source>
</evidence>
<evidence type="ECO:0000256" key="1">
    <source>
        <dbReference type="SAM" id="MobiDB-lite"/>
    </source>
</evidence>
<dbReference type="KEGG" id="ftj:FTUN_0193"/>
<name>A0A6M5YHF2_9BACT</name>